<feature type="signal peptide" evidence="1">
    <location>
        <begin position="1"/>
        <end position="29"/>
    </location>
</feature>
<evidence type="ECO:0000313" key="2">
    <source>
        <dbReference type="EMBL" id="KAK9814511.1"/>
    </source>
</evidence>
<organism evidence="2 3">
    <name type="scientific">[Myrmecia] bisecta</name>
    <dbReference type="NCBI Taxonomy" id="41462"/>
    <lineage>
        <taxon>Eukaryota</taxon>
        <taxon>Viridiplantae</taxon>
        <taxon>Chlorophyta</taxon>
        <taxon>core chlorophytes</taxon>
        <taxon>Trebouxiophyceae</taxon>
        <taxon>Trebouxiales</taxon>
        <taxon>Trebouxiaceae</taxon>
        <taxon>Myrmecia</taxon>
    </lineage>
</organism>
<dbReference type="Proteomes" id="UP001489004">
    <property type="component" value="Unassembled WGS sequence"/>
</dbReference>
<accession>A0AAW1PLS2</accession>
<protein>
    <submittedName>
        <fullName evidence="2">Uncharacterized protein</fullName>
    </submittedName>
</protein>
<dbReference type="AlphaFoldDB" id="A0AAW1PLS2"/>
<dbReference type="EMBL" id="JALJOR010000007">
    <property type="protein sequence ID" value="KAK9814511.1"/>
    <property type="molecule type" value="Genomic_DNA"/>
</dbReference>
<gene>
    <name evidence="2" type="ORF">WJX72_007122</name>
</gene>
<keyword evidence="3" id="KW-1185">Reference proteome</keyword>
<sequence>MCAYPHQAEWLTAGFEFLVLLIYWRPVCACVRSVWNRYWPSPDDSNDSIHSAALTGSALLCMGAGGDMDPVDLPYRQFIFVDALPAKPHYTPGTNGYPFYKDKAAFLNTIEAQLRDRLQSREQLSPDIYRFYLSEGKVLTYFINTDTASSHKLPEISELLPFVEGLFIRGNAPVEFRGELPFLSTVYATALCLELALEKRWFRAIQCSRGLTIEEVEEKDFDKFIAHMQ</sequence>
<name>A0AAW1PLS2_9CHLO</name>
<keyword evidence="1" id="KW-0732">Signal</keyword>
<reference evidence="2 3" key="1">
    <citation type="journal article" date="2024" name="Nat. Commun.">
        <title>Phylogenomics reveals the evolutionary origins of lichenization in chlorophyte algae.</title>
        <authorList>
            <person name="Puginier C."/>
            <person name="Libourel C."/>
            <person name="Otte J."/>
            <person name="Skaloud P."/>
            <person name="Haon M."/>
            <person name="Grisel S."/>
            <person name="Petersen M."/>
            <person name="Berrin J.G."/>
            <person name="Delaux P.M."/>
            <person name="Dal Grande F."/>
            <person name="Keller J."/>
        </authorList>
    </citation>
    <scope>NUCLEOTIDE SEQUENCE [LARGE SCALE GENOMIC DNA]</scope>
    <source>
        <strain evidence="2 3">SAG 2043</strain>
    </source>
</reference>
<evidence type="ECO:0000256" key="1">
    <source>
        <dbReference type="SAM" id="SignalP"/>
    </source>
</evidence>
<feature type="chain" id="PRO_5043609695" evidence="1">
    <location>
        <begin position="30"/>
        <end position="229"/>
    </location>
</feature>
<evidence type="ECO:0000313" key="3">
    <source>
        <dbReference type="Proteomes" id="UP001489004"/>
    </source>
</evidence>
<comment type="caution">
    <text evidence="2">The sequence shown here is derived from an EMBL/GenBank/DDBJ whole genome shotgun (WGS) entry which is preliminary data.</text>
</comment>
<proteinExistence type="predicted"/>